<evidence type="ECO:0000313" key="2">
    <source>
        <dbReference type="Proteomes" id="UP001157502"/>
    </source>
</evidence>
<comment type="caution">
    <text evidence="1">The sequence shown here is derived from an EMBL/GenBank/DDBJ whole genome shotgun (WGS) entry which is preliminary data.</text>
</comment>
<dbReference type="Proteomes" id="UP001157502">
    <property type="component" value="Chromosome 3"/>
</dbReference>
<name>A0ACC2HC23_DALPE</name>
<reference evidence="1" key="1">
    <citation type="submission" date="2021-05" db="EMBL/GenBank/DDBJ databases">
        <authorList>
            <person name="Pan Q."/>
            <person name="Jouanno E."/>
            <person name="Zahm M."/>
            <person name="Klopp C."/>
            <person name="Cabau C."/>
            <person name="Louis A."/>
            <person name="Berthelot C."/>
            <person name="Parey E."/>
            <person name="Roest Crollius H."/>
            <person name="Montfort J."/>
            <person name="Robinson-Rechavi M."/>
            <person name="Bouchez O."/>
            <person name="Lampietro C."/>
            <person name="Lopez Roques C."/>
            <person name="Donnadieu C."/>
            <person name="Postlethwait J."/>
            <person name="Bobe J."/>
            <person name="Dillon D."/>
            <person name="Chandos A."/>
            <person name="von Hippel F."/>
            <person name="Guiguen Y."/>
        </authorList>
    </citation>
    <scope>NUCLEOTIDE SEQUENCE</scope>
    <source>
        <strain evidence="1">YG-Jan2019</strain>
    </source>
</reference>
<sequence>MATSDPPWGCGSSVDSLYYKLCDLSAVWGVVLEAFASAGVVCSFILLIVLLASLPFITNPSRRSSVGPHAFFLIATLGLFCLTFAFIVGRNFATCASRRFLFGVLFAGCFACLLAQCVKLNIQACRGERGPRGGVLCLVALGFWLVEVIINTEWLIITVVRNPLSPLNTTGTVLGTAGEVPCNIANQDFAMALIYVLTLLLAVLVASLPPLCGKHMQLRREGAFILVTALFSVFIWVAWITMYVFGNQNTGGPSWDDPTLAITLVANAWVFLILYTIPEICSLTQEAEEGTLGSGDNLYPNGGVGYETILAATRPSQNMFVENKAFSMDEPNSDNKTVSPYSGYNGHLNRSVYQPTELAVISKGKGTEVNYKPHIPRATTHLHSHGKDNTMSVYTNEAAGANIQHRGNGGNMQSEW</sequence>
<proteinExistence type="predicted"/>
<keyword evidence="2" id="KW-1185">Reference proteome</keyword>
<accession>A0ACC2HC23</accession>
<organism evidence="1 2">
    <name type="scientific">Dallia pectoralis</name>
    <name type="common">Alaska blackfish</name>
    <dbReference type="NCBI Taxonomy" id="75939"/>
    <lineage>
        <taxon>Eukaryota</taxon>
        <taxon>Metazoa</taxon>
        <taxon>Chordata</taxon>
        <taxon>Craniata</taxon>
        <taxon>Vertebrata</taxon>
        <taxon>Euteleostomi</taxon>
        <taxon>Actinopterygii</taxon>
        <taxon>Neopterygii</taxon>
        <taxon>Teleostei</taxon>
        <taxon>Protacanthopterygii</taxon>
        <taxon>Esociformes</taxon>
        <taxon>Umbridae</taxon>
        <taxon>Dallia</taxon>
    </lineage>
</organism>
<gene>
    <name evidence="1" type="ORF">DPEC_G00030300</name>
</gene>
<evidence type="ECO:0000313" key="1">
    <source>
        <dbReference type="EMBL" id="KAJ8013487.1"/>
    </source>
</evidence>
<dbReference type="EMBL" id="CM055730">
    <property type="protein sequence ID" value="KAJ8013487.1"/>
    <property type="molecule type" value="Genomic_DNA"/>
</dbReference>
<protein>
    <submittedName>
        <fullName evidence="1">Uncharacterized protein</fullName>
    </submittedName>
</protein>